<keyword evidence="2" id="KW-1185">Reference proteome</keyword>
<dbReference type="EMBL" id="JAUJFL010000007">
    <property type="protein sequence ID" value="KAK2599738.1"/>
    <property type="molecule type" value="Genomic_DNA"/>
</dbReference>
<dbReference type="Proteomes" id="UP001265746">
    <property type="component" value="Unassembled WGS sequence"/>
</dbReference>
<dbReference type="AlphaFoldDB" id="A0AAD9S8D7"/>
<sequence length="290" mass="33782">MAPTTRPLPLPQIAGPQLAPFRGTATADIEFEHFLGSDNDLDSKVWRVCIDGKTYALKINWEYLEVTTGAAILPVQLDPLRRPELTPQEYIDYLDPFHCGCRVYGRLKQENRQDLAIRAHGYILLTQAQERHITEALGEEYVDWEEYPEPLDCSGVFTRWEDHRHDRVRAIVKEYVPSLEPWIASQIPRMYADLEDLHKLGILVRDIHEGNYLSGKLVDFSQAWTMYHPCLDRGTPRGVYERRKEEPQKFEEMVEVWATTEKIKIEKPAGLLKWHSGQESDFGFDPRQYR</sequence>
<evidence type="ECO:0000313" key="2">
    <source>
        <dbReference type="Proteomes" id="UP001265746"/>
    </source>
</evidence>
<name>A0AAD9S8D7_PHOAM</name>
<dbReference type="PROSITE" id="PS50007">
    <property type="entry name" value="PIPLC_X_DOMAIN"/>
    <property type="match status" value="1"/>
</dbReference>
<reference evidence="1" key="1">
    <citation type="submission" date="2023-06" db="EMBL/GenBank/DDBJ databases">
        <authorList>
            <person name="Noh H."/>
        </authorList>
    </citation>
    <scope>NUCLEOTIDE SEQUENCE</scope>
    <source>
        <strain evidence="1">DUCC20226</strain>
    </source>
</reference>
<protein>
    <submittedName>
        <fullName evidence="1">Uncharacterized protein</fullName>
    </submittedName>
</protein>
<accession>A0AAD9S8D7</accession>
<gene>
    <name evidence="1" type="ORF">N8I77_011468</name>
</gene>
<dbReference type="InterPro" id="IPR025213">
    <property type="entry name" value="Sim4_Fta2"/>
</dbReference>
<comment type="caution">
    <text evidence="1">The sequence shown here is derived from an EMBL/GenBank/DDBJ whole genome shotgun (WGS) entry which is preliminary data.</text>
</comment>
<organism evidence="1 2">
    <name type="scientific">Phomopsis amygdali</name>
    <name type="common">Fusicoccum amygdali</name>
    <dbReference type="NCBI Taxonomy" id="1214568"/>
    <lineage>
        <taxon>Eukaryota</taxon>
        <taxon>Fungi</taxon>
        <taxon>Dikarya</taxon>
        <taxon>Ascomycota</taxon>
        <taxon>Pezizomycotina</taxon>
        <taxon>Sordariomycetes</taxon>
        <taxon>Sordariomycetidae</taxon>
        <taxon>Diaporthales</taxon>
        <taxon>Diaporthaceae</taxon>
        <taxon>Diaporthe</taxon>
    </lineage>
</organism>
<dbReference type="Pfam" id="PF13095">
    <property type="entry name" value="FTA2"/>
    <property type="match status" value="1"/>
</dbReference>
<evidence type="ECO:0000313" key="1">
    <source>
        <dbReference type="EMBL" id="KAK2599738.1"/>
    </source>
</evidence>
<proteinExistence type="predicted"/>